<evidence type="ECO:0000313" key="2">
    <source>
        <dbReference type="EMBL" id="STQ45171.1"/>
    </source>
</evidence>
<keyword evidence="1" id="KW-1277">Toxin-antitoxin system</keyword>
<dbReference type="InterPro" id="IPR009956">
    <property type="entry name" value="Post-segregation_anti-tox_CcdA"/>
</dbReference>
<proteinExistence type="predicted"/>
<dbReference type="Pfam" id="PF07362">
    <property type="entry name" value="CcdA"/>
    <property type="match status" value="1"/>
</dbReference>
<sequence length="109" mass="12570">MYWHEHLKCVKIIHIFDEYKECVMSVISPKAKRRTNVTLNAELLEQAKALGINLSATFDIALKEAVREQQRKQFMEENQQAIDSCNAFTEEAGYFHKEGACCNGAIRYL</sequence>
<accession>A0A377NC96</accession>
<reference evidence="2 3" key="1">
    <citation type="submission" date="2018-06" db="EMBL/GenBank/DDBJ databases">
        <authorList>
            <consortium name="Pathogen Informatics"/>
            <person name="Doyle S."/>
        </authorList>
    </citation>
    <scope>NUCLEOTIDE SEQUENCE [LARGE SCALE GENOMIC DNA]</scope>
    <source>
        <strain evidence="2 3">NCTC12157</strain>
    </source>
</reference>
<name>A0A377NC96_9GAMM</name>
<evidence type="ECO:0000313" key="3">
    <source>
        <dbReference type="Proteomes" id="UP000254304"/>
    </source>
</evidence>
<dbReference type="EMBL" id="UGGO01000001">
    <property type="protein sequence ID" value="STQ45171.1"/>
    <property type="molecule type" value="Genomic_DNA"/>
</dbReference>
<evidence type="ECO:0000256" key="1">
    <source>
        <dbReference type="ARBA" id="ARBA00022649"/>
    </source>
</evidence>
<gene>
    <name evidence="2" type="ORF">NCTC12157_02898</name>
</gene>
<organism evidence="2 3">
    <name type="scientific">Ewingella americana</name>
    <dbReference type="NCBI Taxonomy" id="41202"/>
    <lineage>
        <taxon>Bacteria</taxon>
        <taxon>Pseudomonadati</taxon>
        <taxon>Pseudomonadota</taxon>
        <taxon>Gammaproteobacteria</taxon>
        <taxon>Enterobacterales</taxon>
        <taxon>Yersiniaceae</taxon>
        <taxon>Ewingella</taxon>
    </lineage>
</organism>
<protein>
    <submittedName>
        <fullName evidence="2">Post-segregation antitoxin (Ccd killing mechanism protein) encoded by the F plasmid</fullName>
    </submittedName>
</protein>
<dbReference type="Proteomes" id="UP000254304">
    <property type="component" value="Unassembled WGS sequence"/>
</dbReference>
<dbReference type="AlphaFoldDB" id="A0A377NC96"/>